<feature type="transmembrane region" description="Helical" evidence="12">
    <location>
        <begin position="381"/>
        <end position="401"/>
    </location>
</feature>
<dbReference type="InterPro" id="IPR051163">
    <property type="entry name" value="Sodium:Solute_Symporter_SSF"/>
</dbReference>
<feature type="transmembrane region" description="Helical" evidence="12">
    <location>
        <begin position="163"/>
        <end position="186"/>
    </location>
</feature>
<feature type="transmembrane region" description="Helical" evidence="12">
    <location>
        <begin position="413"/>
        <end position="432"/>
    </location>
</feature>
<dbReference type="NCBIfam" id="TIGR00813">
    <property type="entry name" value="sss"/>
    <property type="match status" value="1"/>
</dbReference>
<comment type="similarity">
    <text evidence="2 11">Belongs to the sodium:solute symporter (SSF) (TC 2.A.21) family.</text>
</comment>
<dbReference type="EMBL" id="CP036266">
    <property type="protein sequence ID" value="QDT21053.1"/>
    <property type="molecule type" value="Genomic_DNA"/>
</dbReference>
<evidence type="ECO:0000313" key="13">
    <source>
        <dbReference type="EMBL" id="QDT21053.1"/>
    </source>
</evidence>
<keyword evidence="14" id="KW-1185">Reference proteome</keyword>
<feature type="transmembrane region" description="Helical" evidence="12">
    <location>
        <begin position="193"/>
        <end position="212"/>
    </location>
</feature>
<evidence type="ECO:0000256" key="11">
    <source>
        <dbReference type="RuleBase" id="RU362091"/>
    </source>
</evidence>
<evidence type="ECO:0000256" key="1">
    <source>
        <dbReference type="ARBA" id="ARBA00004651"/>
    </source>
</evidence>
<feature type="transmembrane region" description="Helical" evidence="12">
    <location>
        <begin position="85"/>
        <end position="107"/>
    </location>
</feature>
<evidence type="ECO:0000256" key="8">
    <source>
        <dbReference type="ARBA" id="ARBA00023065"/>
    </source>
</evidence>
<sequence>MLSVLLANSVHFRPLDLAAILVYLTLMAGMGIWFSRRNQSTEHYFLGDRNFPGWAIGLSMLGTSISSVTFLAFPAAAFALDWRQLISNLTLPFVAVLAIIVFIPFFRRGNTTSAFEYLGDRYGTIPRLYGTLSFILLQLIRLGKVLFLVSIPVSLLTGWDIRLVIIGVGIFISFYTIAGGIEAVIWTDVIQTIVLWLGGILCFTIIILRLPGGLAQVFEVGSAQGKFGIGSFDFNLTERTFWTVSLLGLLNWLTIYSSDQNVVQRFIAARSLREARKATTIYSVLAVLTWSFFFLVGTCVFVFYRVFPESAVTNLQADEVFPWFILTQVPAGLAGLVISGVLAAAMSSLDSSINSIATVTTVDLLKPWLAPGREDRFYLRCARLIAVLASVVMIGGAVFFSSVEKESMNDLSWIIASVFGGCLLGLFMLGFFTRRVDNTAAVIGLAGAILVNLYLGLSTGGWLPAAWSLQIHTYWVGLFVNLAFISLALLISLFRSPNNRDLTGLTVWTQERQT</sequence>
<dbReference type="PANTHER" id="PTHR42985">
    <property type="entry name" value="SODIUM-COUPLED MONOCARBOXYLATE TRANSPORTER"/>
    <property type="match status" value="1"/>
</dbReference>
<keyword evidence="6 12" id="KW-1133">Transmembrane helix</keyword>
<feature type="transmembrane region" description="Helical" evidence="12">
    <location>
        <begin position="439"/>
        <end position="462"/>
    </location>
</feature>
<feature type="transmembrane region" description="Helical" evidence="12">
    <location>
        <begin position="128"/>
        <end position="151"/>
    </location>
</feature>
<dbReference type="GO" id="GO:0015293">
    <property type="term" value="F:symporter activity"/>
    <property type="evidence" value="ECO:0007669"/>
    <property type="project" value="TreeGrafter"/>
</dbReference>
<dbReference type="OrthoDB" id="9810181at2"/>
<protein>
    <submittedName>
        <fullName evidence="13">Sodium/glucose cotransporter</fullName>
    </submittedName>
</protein>
<feature type="transmembrane region" description="Helical" evidence="12">
    <location>
        <begin position="54"/>
        <end position="79"/>
    </location>
</feature>
<dbReference type="GO" id="GO:0006814">
    <property type="term" value="P:sodium ion transport"/>
    <property type="evidence" value="ECO:0007669"/>
    <property type="project" value="UniProtKB-KW"/>
</dbReference>
<evidence type="ECO:0000256" key="7">
    <source>
        <dbReference type="ARBA" id="ARBA00023053"/>
    </source>
</evidence>
<gene>
    <name evidence="13" type="primary">sglT_6</name>
    <name evidence="13" type="ORF">HG66A1_28460</name>
</gene>
<evidence type="ECO:0000256" key="9">
    <source>
        <dbReference type="ARBA" id="ARBA00023136"/>
    </source>
</evidence>
<keyword evidence="10" id="KW-0739">Sodium transport</keyword>
<evidence type="ECO:0000256" key="2">
    <source>
        <dbReference type="ARBA" id="ARBA00006434"/>
    </source>
</evidence>
<feature type="transmembrane region" description="Helical" evidence="12">
    <location>
        <begin position="474"/>
        <end position="494"/>
    </location>
</feature>
<evidence type="ECO:0000313" key="14">
    <source>
        <dbReference type="Proteomes" id="UP000320421"/>
    </source>
</evidence>
<dbReference type="RefSeq" id="WP_145184745.1">
    <property type="nucleotide sequence ID" value="NZ_CP036266.1"/>
</dbReference>
<feature type="transmembrane region" description="Helical" evidence="12">
    <location>
        <begin position="240"/>
        <end position="258"/>
    </location>
</feature>
<reference evidence="13 14" key="1">
    <citation type="submission" date="2019-02" db="EMBL/GenBank/DDBJ databases">
        <title>Deep-cultivation of Planctomycetes and their phenomic and genomic characterization uncovers novel biology.</title>
        <authorList>
            <person name="Wiegand S."/>
            <person name="Jogler M."/>
            <person name="Boedeker C."/>
            <person name="Pinto D."/>
            <person name="Vollmers J."/>
            <person name="Rivas-Marin E."/>
            <person name="Kohn T."/>
            <person name="Peeters S.H."/>
            <person name="Heuer A."/>
            <person name="Rast P."/>
            <person name="Oberbeckmann S."/>
            <person name="Bunk B."/>
            <person name="Jeske O."/>
            <person name="Meyerdierks A."/>
            <person name="Storesund J.E."/>
            <person name="Kallscheuer N."/>
            <person name="Luecker S."/>
            <person name="Lage O.M."/>
            <person name="Pohl T."/>
            <person name="Merkel B.J."/>
            <person name="Hornburger P."/>
            <person name="Mueller R.-W."/>
            <person name="Bruemmer F."/>
            <person name="Labrenz M."/>
            <person name="Spormann A.M."/>
            <person name="Op den Camp H."/>
            <person name="Overmann J."/>
            <person name="Amann R."/>
            <person name="Jetten M.S.M."/>
            <person name="Mascher T."/>
            <person name="Medema M.H."/>
            <person name="Devos D.P."/>
            <person name="Kaster A.-K."/>
            <person name="Ovreas L."/>
            <person name="Rohde M."/>
            <person name="Galperin M.Y."/>
            <person name="Jogler C."/>
        </authorList>
    </citation>
    <scope>NUCLEOTIDE SEQUENCE [LARGE SCALE GENOMIC DNA]</scope>
    <source>
        <strain evidence="13 14">HG66A1</strain>
    </source>
</reference>
<keyword evidence="7" id="KW-0915">Sodium</keyword>
<keyword evidence="3" id="KW-0813">Transport</keyword>
<dbReference type="InterPro" id="IPR038377">
    <property type="entry name" value="Na/Glc_symporter_sf"/>
</dbReference>
<keyword evidence="8" id="KW-0406">Ion transport</keyword>
<feature type="transmembrane region" description="Helical" evidence="12">
    <location>
        <begin position="279"/>
        <end position="303"/>
    </location>
</feature>
<evidence type="ECO:0000256" key="10">
    <source>
        <dbReference type="ARBA" id="ARBA00023201"/>
    </source>
</evidence>
<comment type="subcellular location">
    <subcellularLocation>
        <location evidence="1">Cell membrane</location>
        <topology evidence="1">Multi-pass membrane protein</topology>
    </subcellularLocation>
</comment>
<organism evidence="13 14">
    <name type="scientific">Gimesia chilikensis</name>
    <dbReference type="NCBI Taxonomy" id="2605989"/>
    <lineage>
        <taxon>Bacteria</taxon>
        <taxon>Pseudomonadati</taxon>
        <taxon>Planctomycetota</taxon>
        <taxon>Planctomycetia</taxon>
        <taxon>Planctomycetales</taxon>
        <taxon>Planctomycetaceae</taxon>
        <taxon>Gimesia</taxon>
    </lineage>
</organism>
<dbReference type="Gene3D" id="1.20.1730.10">
    <property type="entry name" value="Sodium/glucose cotransporter"/>
    <property type="match status" value="1"/>
</dbReference>
<dbReference type="PROSITE" id="PS50283">
    <property type="entry name" value="NA_SOLUT_SYMP_3"/>
    <property type="match status" value="1"/>
</dbReference>
<feature type="transmembrane region" description="Helical" evidence="12">
    <location>
        <begin position="323"/>
        <end position="345"/>
    </location>
</feature>
<proteinExistence type="inferred from homology"/>
<accession>A0A517PNV8</accession>
<evidence type="ECO:0000256" key="12">
    <source>
        <dbReference type="SAM" id="Phobius"/>
    </source>
</evidence>
<evidence type="ECO:0000256" key="4">
    <source>
        <dbReference type="ARBA" id="ARBA00022475"/>
    </source>
</evidence>
<dbReference type="AlphaFoldDB" id="A0A517PNV8"/>
<evidence type="ECO:0000256" key="3">
    <source>
        <dbReference type="ARBA" id="ARBA00022448"/>
    </source>
</evidence>
<evidence type="ECO:0000256" key="5">
    <source>
        <dbReference type="ARBA" id="ARBA00022692"/>
    </source>
</evidence>
<evidence type="ECO:0000256" key="6">
    <source>
        <dbReference type="ARBA" id="ARBA00022989"/>
    </source>
</evidence>
<dbReference type="PANTHER" id="PTHR42985:SF40">
    <property type="entry name" value="LD47995P-RELATED"/>
    <property type="match status" value="1"/>
</dbReference>
<feature type="transmembrane region" description="Helical" evidence="12">
    <location>
        <begin position="12"/>
        <end position="34"/>
    </location>
</feature>
<keyword evidence="4" id="KW-1003">Cell membrane</keyword>
<name>A0A517PNV8_9PLAN</name>
<keyword evidence="5 12" id="KW-0812">Transmembrane</keyword>
<dbReference type="CDD" id="cd11495">
    <property type="entry name" value="SLC5sbd_NIS-like_u3"/>
    <property type="match status" value="1"/>
</dbReference>
<dbReference type="Proteomes" id="UP000320421">
    <property type="component" value="Chromosome"/>
</dbReference>
<keyword evidence="9 12" id="KW-0472">Membrane</keyword>
<dbReference type="Pfam" id="PF00474">
    <property type="entry name" value="SSF"/>
    <property type="match status" value="1"/>
</dbReference>
<dbReference type="InterPro" id="IPR001734">
    <property type="entry name" value="Na/solute_symporter"/>
</dbReference>
<dbReference type="GO" id="GO:0005886">
    <property type="term" value="C:plasma membrane"/>
    <property type="evidence" value="ECO:0007669"/>
    <property type="project" value="UniProtKB-SubCell"/>
</dbReference>